<dbReference type="PANTHER" id="PTHR33280:SF1">
    <property type="entry name" value="LARGE RIBOSOMAL SUBUNIT PROTEIN BL31C"/>
    <property type="match status" value="1"/>
</dbReference>
<keyword evidence="2 7" id="KW-0699">rRNA-binding</keyword>
<evidence type="ECO:0000256" key="3">
    <source>
        <dbReference type="ARBA" id="ARBA00022884"/>
    </source>
</evidence>
<evidence type="ECO:0000256" key="4">
    <source>
        <dbReference type="ARBA" id="ARBA00022980"/>
    </source>
</evidence>
<dbReference type="GO" id="GO:0019843">
    <property type="term" value="F:rRNA binding"/>
    <property type="evidence" value="ECO:0007669"/>
    <property type="project" value="UniProtKB-KW"/>
</dbReference>
<dbReference type="PROSITE" id="PS01143">
    <property type="entry name" value="RIBOSOMAL_L31"/>
    <property type="match status" value="1"/>
</dbReference>
<comment type="function">
    <text evidence="7">Binds the 23S rRNA.</text>
</comment>
<dbReference type="PANTHER" id="PTHR33280">
    <property type="entry name" value="50S RIBOSOMAL PROTEIN L31, CHLOROPLASTIC"/>
    <property type="match status" value="1"/>
</dbReference>
<evidence type="ECO:0000256" key="5">
    <source>
        <dbReference type="ARBA" id="ARBA00023274"/>
    </source>
</evidence>
<keyword evidence="5 7" id="KW-0687">Ribonucleoprotein</keyword>
<dbReference type="HAMAP" id="MF_00501">
    <property type="entry name" value="Ribosomal_bL31_1"/>
    <property type="match status" value="1"/>
</dbReference>
<accession>A0A1G1V7R2</accession>
<keyword evidence="7" id="KW-0479">Metal-binding</keyword>
<dbReference type="Proteomes" id="UP000178319">
    <property type="component" value="Unassembled WGS sequence"/>
</dbReference>
<comment type="caution">
    <text evidence="9">The sequence shown here is derived from an EMBL/GenBank/DDBJ whole genome shotgun (WGS) entry which is preliminary data.</text>
</comment>
<dbReference type="GO" id="GO:0003735">
    <property type="term" value="F:structural constituent of ribosome"/>
    <property type="evidence" value="ECO:0007669"/>
    <property type="project" value="InterPro"/>
</dbReference>
<evidence type="ECO:0000256" key="2">
    <source>
        <dbReference type="ARBA" id="ARBA00022730"/>
    </source>
</evidence>
<evidence type="ECO:0000313" key="9">
    <source>
        <dbReference type="EMBL" id="OGY11479.1"/>
    </source>
</evidence>
<dbReference type="InterPro" id="IPR002150">
    <property type="entry name" value="Ribosomal_bL31"/>
</dbReference>
<dbReference type="InterPro" id="IPR034704">
    <property type="entry name" value="Ribosomal_bL28/bL31-like_sf"/>
</dbReference>
<dbReference type="InterPro" id="IPR042105">
    <property type="entry name" value="Ribosomal_bL31_sf"/>
</dbReference>
<dbReference type="GO" id="GO:1990904">
    <property type="term" value="C:ribonucleoprotein complex"/>
    <property type="evidence" value="ECO:0007669"/>
    <property type="project" value="UniProtKB-KW"/>
</dbReference>
<dbReference type="Pfam" id="PF01197">
    <property type="entry name" value="Ribosomal_L31"/>
    <property type="match status" value="1"/>
</dbReference>
<dbReference type="NCBIfam" id="NF000612">
    <property type="entry name" value="PRK00019.1"/>
    <property type="match status" value="1"/>
</dbReference>
<comment type="cofactor">
    <cofactor evidence="7">
        <name>Zn(2+)</name>
        <dbReference type="ChEBI" id="CHEBI:29105"/>
    </cofactor>
    <text evidence="7">Binds 1 zinc ion per subunit.</text>
</comment>
<organism evidence="9 10">
    <name type="scientific">Candidatus Blackburnbacteria bacterium RIFCSPHIGHO2_02_FULL_44_20</name>
    <dbReference type="NCBI Taxonomy" id="1797516"/>
    <lineage>
        <taxon>Bacteria</taxon>
        <taxon>Candidatus Blackburniibacteriota</taxon>
    </lineage>
</organism>
<evidence type="ECO:0000256" key="6">
    <source>
        <dbReference type="ARBA" id="ARBA00035687"/>
    </source>
</evidence>
<keyword evidence="4 7" id="KW-0689">Ribosomal protein</keyword>
<feature type="binding site" evidence="7">
    <location>
        <position position="37"/>
    </location>
    <ligand>
        <name>Zn(2+)</name>
        <dbReference type="ChEBI" id="CHEBI:29105"/>
    </ligand>
</feature>
<dbReference type="NCBIfam" id="TIGR00105">
    <property type="entry name" value="L31"/>
    <property type="match status" value="1"/>
</dbReference>
<feature type="region of interest" description="Disordered" evidence="8">
    <location>
        <begin position="71"/>
        <end position="103"/>
    </location>
</feature>
<feature type="binding site" evidence="7">
    <location>
        <position position="17"/>
    </location>
    <ligand>
        <name>Zn(2+)</name>
        <dbReference type="ChEBI" id="CHEBI:29105"/>
    </ligand>
</feature>
<dbReference type="PRINTS" id="PR01249">
    <property type="entry name" value="RIBOSOMALL31"/>
</dbReference>
<evidence type="ECO:0000256" key="7">
    <source>
        <dbReference type="HAMAP-Rule" id="MF_00501"/>
    </source>
</evidence>
<dbReference type="AlphaFoldDB" id="A0A1G1V7R2"/>
<dbReference type="GO" id="GO:0006412">
    <property type="term" value="P:translation"/>
    <property type="evidence" value="ECO:0007669"/>
    <property type="project" value="UniProtKB-UniRule"/>
</dbReference>
<dbReference type="GO" id="GO:0005840">
    <property type="term" value="C:ribosome"/>
    <property type="evidence" value="ECO:0007669"/>
    <property type="project" value="UniProtKB-KW"/>
</dbReference>
<keyword evidence="7" id="KW-0862">Zinc</keyword>
<sequence>MKAQIHPQYYPEAQVTCACGNKFTVGSTLPQIKIDVCSKCHPFFTGQLRYVDTAGRVDRFKAKQIVTEDQTKVSKKLRRQEKRNKKIEEELSRPTTLEALRAK</sequence>
<gene>
    <name evidence="7" type="primary">rpmE</name>
    <name evidence="9" type="ORF">A3D26_04620</name>
</gene>
<dbReference type="InterPro" id="IPR027491">
    <property type="entry name" value="Ribosomal_bL31_A"/>
</dbReference>
<dbReference type="GO" id="GO:0046872">
    <property type="term" value="F:metal ion binding"/>
    <property type="evidence" value="ECO:0007669"/>
    <property type="project" value="UniProtKB-KW"/>
</dbReference>
<evidence type="ECO:0000256" key="8">
    <source>
        <dbReference type="SAM" id="MobiDB-lite"/>
    </source>
</evidence>
<dbReference type="SUPFAM" id="SSF143800">
    <property type="entry name" value="L28p-like"/>
    <property type="match status" value="1"/>
</dbReference>
<feature type="compositionally biased region" description="Basic residues" evidence="8">
    <location>
        <begin position="73"/>
        <end position="85"/>
    </location>
</feature>
<evidence type="ECO:0000313" key="10">
    <source>
        <dbReference type="Proteomes" id="UP000178319"/>
    </source>
</evidence>
<dbReference type="Gene3D" id="4.10.830.30">
    <property type="entry name" value="Ribosomal protein L31"/>
    <property type="match status" value="1"/>
</dbReference>
<feature type="binding site" evidence="7">
    <location>
        <position position="19"/>
    </location>
    <ligand>
        <name>Zn(2+)</name>
        <dbReference type="ChEBI" id="CHEBI:29105"/>
    </ligand>
</feature>
<comment type="subunit">
    <text evidence="7">Part of the 50S ribosomal subunit.</text>
</comment>
<dbReference type="STRING" id="1797516.A3D26_04620"/>
<keyword evidence="3 7" id="KW-0694">RNA-binding</keyword>
<evidence type="ECO:0000256" key="1">
    <source>
        <dbReference type="ARBA" id="ARBA00009296"/>
    </source>
</evidence>
<feature type="binding site" evidence="7">
    <location>
        <position position="40"/>
    </location>
    <ligand>
        <name>Zn(2+)</name>
        <dbReference type="ChEBI" id="CHEBI:29105"/>
    </ligand>
</feature>
<protein>
    <recommendedName>
        <fullName evidence="6 7">Large ribosomal subunit protein bL31</fullName>
    </recommendedName>
</protein>
<reference evidence="9 10" key="1">
    <citation type="journal article" date="2016" name="Nat. Commun.">
        <title>Thousands of microbial genomes shed light on interconnected biogeochemical processes in an aquifer system.</title>
        <authorList>
            <person name="Anantharaman K."/>
            <person name="Brown C.T."/>
            <person name="Hug L.A."/>
            <person name="Sharon I."/>
            <person name="Castelle C.J."/>
            <person name="Probst A.J."/>
            <person name="Thomas B.C."/>
            <person name="Singh A."/>
            <person name="Wilkins M.J."/>
            <person name="Karaoz U."/>
            <person name="Brodie E.L."/>
            <person name="Williams K.H."/>
            <person name="Hubbard S.S."/>
            <person name="Banfield J.F."/>
        </authorList>
    </citation>
    <scope>NUCLEOTIDE SEQUENCE [LARGE SCALE GENOMIC DNA]</scope>
</reference>
<name>A0A1G1V7R2_9BACT</name>
<proteinExistence type="inferred from homology"/>
<dbReference type="EMBL" id="MHBZ01000017">
    <property type="protein sequence ID" value="OGY11479.1"/>
    <property type="molecule type" value="Genomic_DNA"/>
</dbReference>
<comment type="similarity">
    <text evidence="1 7">Belongs to the bacterial ribosomal protein bL31 family. Type A subfamily.</text>
</comment>